<dbReference type="InterPro" id="IPR006194">
    <property type="entry name" value="Gly-tRNA-synth_heterodimer"/>
</dbReference>
<evidence type="ECO:0000256" key="2">
    <source>
        <dbReference type="ARBA" id="ARBA00011209"/>
    </source>
</evidence>
<dbReference type="Proteomes" id="UP000282106">
    <property type="component" value="Unassembled WGS sequence"/>
</dbReference>
<dbReference type="PANTHER" id="PTHR30075">
    <property type="entry name" value="GLYCYL-TRNA SYNTHETASE"/>
    <property type="match status" value="1"/>
</dbReference>
<evidence type="ECO:0000256" key="5">
    <source>
        <dbReference type="ARBA" id="ARBA00022840"/>
    </source>
</evidence>
<evidence type="ECO:0000313" key="11">
    <source>
        <dbReference type="Proteomes" id="UP000282106"/>
    </source>
</evidence>
<dbReference type="GO" id="GO:0005829">
    <property type="term" value="C:cytosol"/>
    <property type="evidence" value="ECO:0007669"/>
    <property type="project" value="TreeGrafter"/>
</dbReference>
<evidence type="ECO:0000256" key="1">
    <source>
        <dbReference type="ARBA" id="ARBA00008226"/>
    </source>
</evidence>
<keyword evidence="7 9" id="KW-0030">Aminoacyl-tRNA synthetase</keyword>
<comment type="similarity">
    <text evidence="1 9">Belongs to the class-II aminoacyl-tRNA synthetase family.</text>
</comment>
<keyword evidence="6 9" id="KW-0648">Protein biosynthesis</keyword>
<dbReference type="InParanoid" id="A0A3N0VK74"/>
<dbReference type="SUPFAM" id="SSF109604">
    <property type="entry name" value="HD-domain/PDEase-like"/>
    <property type="match status" value="1"/>
</dbReference>
<keyword evidence="5 9" id="KW-0067">ATP-binding</keyword>
<dbReference type="NCBIfam" id="TIGR00211">
    <property type="entry name" value="glyS"/>
    <property type="match status" value="1"/>
</dbReference>
<evidence type="ECO:0000313" key="10">
    <source>
        <dbReference type="EMBL" id="ROH93166.1"/>
    </source>
</evidence>
<protein>
    <recommendedName>
        <fullName evidence="9">Glycine--tRNA ligase beta subunit</fullName>
        <ecNumber evidence="9">6.1.1.14</ecNumber>
    </recommendedName>
    <alternativeName>
        <fullName evidence="9">Glycyl-tRNA synthetase beta subunit</fullName>
        <shortName evidence="9">GlyRS</shortName>
    </alternativeName>
</protein>
<keyword evidence="11" id="KW-1185">Reference proteome</keyword>
<dbReference type="EMBL" id="RJVO01000001">
    <property type="protein sequence ID" value="ROH93166.1"/>
    <property type="molecule type" value="Genomic_DNA"/>
</dbReference>
<name>A0A3N0VK74_9GAMM</name>
<dbReference type="FunCoup" id="A0A3N0VK74">
    <property type="interactions" value="546"/>
</dbReference>
<evidence type="ECO:0000256" key="8">
    <source>
        <dbReference type="ARBA" id="ARBA00047937"/>
    </source>
</evidence>
<dbReference type="RefSeq" id="WP_123210019.1">
    <property type="nucleotide sequence ID" value="NZ_RJVO01000001.1"/>
</dbReference>
<dbReference type="EC" id="6.1.1.14" evidence="9"/>
<comment type="caution">
    <text evidence="10">The sequence shown here is derived from an EMBL/GenBank/DDBJ whole genome shotgun (WGS) entry which is preliminary data.</text>
</comment>
<gene>
    <name evidence="9" type="primary">glyS</name>
    <name evidence="10" type="ORF">ED208_01130</name>
</gene>
<comment type="subunit">
    <text evidence="2 9">Tetramer of two alpha and two beta subunits.</text>
</comment>
<evidence type="ECO:0000256" key="6">
    <source>
        <dbReference type="ARBA" id="ARBA00022917"/>
    </source>
</evidence>
<dbReference type="PRINTS" id="PR01045">
    <property type="entry name" value="TRNASYNTHGB"/>
</dbReference>
<dbReference type="HAMAP" id="MF_00255">
    <property type="entry name" value="Gly_tRNA_synth_beta"/>
    <property type="match status" value="1"/>
</dbReference>
<dbReference type="GO" id="GO:0005524">
    <property type="term" value="F:ATP binding"/>
    <property type="evidence" value="ECO:0007669"/>
    <property type="project" value="UniProtKB-UniRule"/>
</dbReference>
<evidence type="ECO:0000256" key="3">
    <source>
        <dbReference type="ARBA" id="ARBA00022598"/>
    </source>
</evidence>
<dbReference type="InterPro" id="IPR015944">
    <property type="entry name" value="Gly-tRNA-synth_bsu"/>
</dbReference>
<proteinExistence type="inferred from homology"/>
<keyword evidence="3 9" id="KW-0436">Ligase</keyword>
<dbReference type="PANTHER" id="PTHR30075:SF2">
    <property type="entry name" value="GLYCINE--TRNA LIGASE, CHLOROPLASTIC_MITOCHONDRIAL 2"/>
    <property type="match status" value="1"/>
</dbReference>
<accession>A0A3N0VK74</accession>
<evidence type="ECO:0000256" key="4">
    <source>
        <dbReference type="ARBA" id="ARBA00022741"/>
    </source>
</evidence>
<evidence type="ECO:0000256" key="9">
    <source>
        <dbReference type="HAMAP-Rule" id="MF_00255"/>
    </source>
</evidence>
<organism evidence="10 11">
    <name type="scientific">Stagnimonas aquatica</name>
    <dbReference type="NCBI Taxonomy" id="2689987"/>
    <lineage>
        <taxon>Bacteria</taxon>
        <taxon>Pseudomonadati</taxon>
        <taxon>Pseudomonadota</taxon>
        <taxon>Gammaproteobacteria</taxon>
        <taxon>Nevskiales</taxon>
        <taxon>Nevskiaceae</taxon>
        <taxon>Stagnimonas</taxon>
    </lineage>
</organism>
<dbReference type="Pfam" id="PF02092">
    <property type="entry name" value="tRNA_synt_2f"/>
    <property type="match status" value="1"/>
</dbReference>
<reference evidence="10 11" key="1">
    <citation type="submission" date="2018-10" db="EMBL/GenBank/DDBJ databases">
        <authorList>
            <person name="Chen W.-M."/>
        </authorList>
    </citation>
    <scope>NUCLEOTIDE SEQUENCE [LARGE SCALE GENOMIC DNA]</scope>
    <source>
        <strain evidence="10 11">THS-13</strain>
    </source>
</reference>
<keyword evidence="9" id="KW-0963">Cytoplasm</keyword>
<comment type="catalytic activity">
    <reaction evidence="8 9">
        <text>tRNA(Gly) + glycine + ATP = glycyl-tRNA(Gly) + AMP + diphosphate</text>
        <dbReference type="Rhea" id="RHEA:16013"/>
        <dbReference type="Rhea" id="RHEA-COMP:9664"/>
        <dbReference type="Rhea" id="RHEA-COMP:9683"/>
        <dbReference type="ChEBI" id="CHEBI:30616"/>
        <dbReference type="ChEBI" id="CHEBI:33019"/>
        <dbReference type="ChEBI" id="CHEBI:57305"/>
        <dbReference type="ChEBI" id="CHEBI:78442"/>
        <dbReference type="ChEBI" id="CHEBI:78522"/>
        <dbReference type="ChEBI" id="CHEBI:456215"/>
        <dbReference type="EC" id="6.1.1.14"/>
    </reaction>
</comment>
<evidence type="ECO:0000256" key="7">
    <source>
        <dbReference type="ARBA" id="ARBA00023146"/>
    </source>
</evidence>
<dbReference type="GO" id="GO:0004820">
    <property type="term" value="F:glycine-tRNA ligase activity"/>
    <property type="evidence" value="ECO:0007669"/>
    <property type="project" value="UniProtKB-UniRule"/>
</dbReference>
<sequence length="699" mass="75448">MKHALLIEIGCEDLPARYVLPLAEALRSGTVSGLDRRGVAHGEAKLYATPRRIAVQIAEVAATQPEQSIERSGPALAAAYKDGQPTPAALGFARSCGVDFAALGQKDGKLHFARAEPGKPTVELMPAIFEETLKGMDELVPKRMRWGDGEETFVRPVQWLLALLGETVVPLHRFGLDSGRLSYGHRFHAPAAIELKQPADYESVLKAAKVWAEVSSRKAEIRRQIEATAAELGGHARITEDLLDEVTALVEWPVVIAGGMESRFTDELPPEVIVATVETNQRYFTVFEDAALTKLKPVFITIANIVSKDASQIVSGNERVVRPRLTDALFFWEQDKKQPLSAYGAKLESATYQKELGSVAARVGRIKALARAIVETRAVIAEPYDFGAGTTVTGDVQRFTQEVVRAAELCKNDLVTKMVFEFPELQGLMGGYYARASGESAAVANAIREHYLPVQQGTPIPSTREGQVLSLADKLDALAGIFAIGQKPTASKDPFALRRAANGVLRICIEGGLRLDLSALLRQALDLQPAGKKDSALHGELLEFVLERLRALLVTGGVSTEIFEAVKATGVSQPLDFAERLRALQGFAALPASANLAAAHKRVRNLLKQAGTVSEQIDPALFEQPAEHALFTAINGLQLGGSYASQLDALAGLRDPVDDFFAAVMVNADNPAVRANRLALLARLDKLCRSVADISLLPG</sequence>
<dbReference type="AlphaFoldDB" id="A0A3N0VK74"/>
<dbReference type="GO" id="GO:0006426">
    <property type="term" value="P:glycyl-tRNA aminoacylation"/>
    <property type="evidence" value="ECO:0007669"/>
    <property type="project" value="UniProtKB-UniRule"/>
</dbReference>
<dbReference type="PROSITE" id="PS50861">
    <property type="entry name" value="AA_TRNA_LIGASE_II_GLYAB"/>
    <property type="match status" value="1"/>
</dbReference>
<comment type="subcellular location">
    <subcellularLocation>
        <location evidence="9">Cytoplasm</location>
    </subcellularLocation>
</comment>
<keyword evidence="4 9" id="KW-0547">Nucleotide-binding</keyword>